<evidence type="ECO:0000256" key="2">
    <source>
        <dbReference type="ARBA" id="ARBA00022825"/>
    </source>
</evidence>
<dbReference type="Pfam" id="PF07676">
    <property type="entry name" value="PD40"/>
    <property type="match status" value="3"/>
</dbReference>
<dbReference type="Gene3D" id="2.120.10.30">
    <property type="entry name" value="TolB, C-terminal domain"/>
    <property type="match status" value="2"/>
</dbReference>
<dbReference type="InterPro" id="IPR011659">
    <property type="entry name" value="WD40"/>
</dbReference>
<feature type="region of interest" description="Disordered" evidence="3">
    <location>
        <begin position="187"/>
        <end position="206"/>
    </location>
</feature>
<dbReference type="RefSeq" id="WP_147924492.1">
    <property type="nucleotide sequence ID" value="NZ_VKAC01000001.1"/>
</dbReference>
<dbReference type="AlphaFoldDB" id="A0A5C8ZL36"/>
<dbReference type="GO" id="GO:0004252">
    <property type="term" value="F:serine-type endopeptidase activity"/>
    <property type="evidence" value="ECO:0007669"/>
    <property type="project" value="TreeGrafter"/>
</dbReference>
<dbReference type="OrthoDB" id="262125at2"/>
<dbReference type="EMBL" id="VKAC01000001">
    <property type="protein sequence ID" value="TXR57881.1"/>
    <property type="molecule type" value="Genomic_DNA"/>
</dbReference>
<protein>
    <submittedName>
        <fullName evidence="5">S9 family peptidase</fullName>
    </submittedName>
</protein>
<reference evidence="5 6" key="1">
    <citation type="submission" date="2019-07" db="EMBL/GenBank/DDBJ databases">
        <title>Quadrisphaera sp. strain DD2A genome sequencing and assembly.</title>
        <authorList>
            <person name="Kim I."/>
        </authorList>
    </citation>
    <scope>NUCLEOTIDE SEQUENCE [LARGE SCALE GENOMIC DNA]</scope>
    <source>
        <strain evidence="5 6">DD2A</strain>
    </source>
</reference>
<organism evidence="5 6">
    <name type="scientific">Quadrisphaera setariae</name>
    <dbReference type="NCBI Taxonomy" id="2593304"/>
    <lineage>
        <taxon>Bacteria</taxon>
        <taxon>Bacillati</taxon>
        <taxon>Actinomycetota</taxon>
        <taxon>Actinomycetes</taxon>
        <taxon>Kineosporiales</taxon>
        <taxon>Kineosporiaceae</taxon>
        <taxon>Quadrisphaera</taxon>
    </lineage>
</organism>
<keyword evidence="2" id="KW-0645">Protease</keyword>
<proteinExistence type="predicted"/>
<dbReference type="SUPFAM" id="SSF82171">
    <property type="entry name" value="DPP6 N-terminal domain-like"/>
    <property type="match status" value="1"/>
</dbReference>
<name>A0A5C8ZL36_9ACTN</name>
<dbReference type="GO" id="GO:0006508">
    <property type="term" value="P:proteolysis"/>
    <property type="evidence" value="ECO:0007669"/>
    <property type="project" value="InterPro"/>
</dbReference>
<keyword evidence="6" id="KW-1185">Reference proteome</keyword>
<dbReference type="InterPro" id="IPR001375">
    <property type="entry name" value="Peptidase_S9_cat"/>
</dbReference>
<dbReference type="PANTHER" id="PTHR42776">
    <property type="entry name" value="SERINE PEPTIDASE S9 FAMILY MEMBER"/>
    <property type="match status" value="1"/>
</dbReference>
<dbReference type="Pfam" id="PF00326">
    <property type="entry name" value="Peptidase_S9"/>
    <property type="match status" value="1"/>
</dbReference>
<dbReference type="Proteomes" id="UP000321234">
    <property type="component" value="Unassembled WGS sequence"/>
</dbReference>
<dbReference type="InterPro" id="IPR029058">
    <property type="entry name" value="AB_hydrolase_fold"/>
</dbReference>
<feature type="domain" description="Peptidase S9 prolyl oligopeptidase catalytic" evidence="4">
    <location>
        <begin position="478"/>
        <end position="682"/>
    </location>
</feature>
<accession>A0A5C8ZL36</accession>
<evidence type="ECO:0000313" key="6">
    <source>
        <dbReference type="Proteomes" id="UP000321234"/>
    </source>
</evidence>
<comment type="caution">
    <text evidence="5">The sequence shown here is derived from an EMBL/GenBank/DDBJ whole genome shotgun (WGS) entry which is preliminary data.</text>
</comment>
<dbReference type="Gene3D" id="3.40.50.1820">
    <property type="entry name" value="alpha/beta hydrolase"/>
    <property type="match status" value="1"/>
</dbReference>
<dbReference type="PANTHER" id="PTHR42776:SF27">
    <property type="entry name" value="DIPEPTIDYL PEPTIDASE FAMILY MEMBER 6"/>
    <property type="match status" value="1"/>
</dbReference>
<evidence type="ECO:0000256" key="3">
    <source>
        <dbReference type="SAM" id="MobiDB-lite"/>
    </source>
</evidence>
<gene>
    <name evidence="5" type="ORF">FMM08_01130</name>
</gene>
<evidence type="ECO:0000259" key="4">
    <source>
        <dbReference type="Pfam" id="PF00326"/>
    </source>
</evidence>
<sequence>MLPSDLPLLAGCSSPSLTPDGRTAVVSVTAPDPATDEEAGDLWRVATDGSSPLHRLTRGHRDTAPAVSPDGRWVAFLRAGPGGRPQLHLVELDGGEPLALTTSQQLPLGAGAPAWSPDGAALAFTARVPEPGRYGTATGPEHLRGPDAEPPRLVTTPAHRVDGVGFTLDRRQHAFVLDVDRTALDASERVPAPQRPTPRQVTDGDADDTCVTWTADGLALLVVSARHEGAGHDLRRGVHRVEATAHRQHQLDAVVGGDLAVSRVAADPDGRRLWLLATVLDERGLGAVAQPESLHTAVLTADPDPGGPGSAVPPGAGAPLRLTPPDVDLGDPAGFLLVDAAGALVAERHRGALRLLRVRPDGSREVLLDGQLQVTGAAAAPDGSTLVAVVADPASRGELVRVTPHDDGGPLRLTDAGGPLRATGRLRPLREVEHPSRDGYPVHGWVVLPDEARFGAGPHPVLLMVHGGPHAQYGWGLFDEAQVAAGAGYAVVMGNPRGSAGYGLAHGEAVLGALGTVDADDVEALLDGVLADPSLPLDAERVGVAGGSYGGYMTALLTTRTRRFAAAVVERGYLDATSFVGSADIGWYFPDQLHGSEEAMREQSPMAHVASVRTPTLVIHSEQDWRCPVEQGQRWWTALRRQGVETELLLFPGEGHELTRSGRPSHRTARFEHLQRWWDRHLPV</sequence>
<keyword evidence="2" id="KW-0720">Serine protease</keyword>
<keyword evidence="1" id="KW-0378">Hydrolase</keyword>
<dbReference type="SUPFAM" id="SSF53474">
    <property type="entry name" value="alpha/beta-Hydrolases"/>
    <property type="match status" value="1"/>
</dbReference>
<evidence type="ECO:0000313" key="5">
    <source>
        <dbReference type="EMBL" id="TXR57881.1"/>
    </source>
</evidence>
<dbReference type="InterPro" id="IPR011042">
    <property type="entry name" value="6-blade_b-propeller_TolB-like"/>
</dbReference>
<evidence type="ECO:0000256" key="1">
    <source>
        <dbReference type="ARBA" id="ARBA00022801"/>
    </source>
</evidence>